<reference evidence="2 3" key="1">
    <citation type="submission" date="2017-11" db="EMBL/GenBank/DDBJ databases">
        <title>De-novo sequencing of pomegranate (Punica granatum L.) genome.</title>
        <authorList>
            <person name="Akparov Z."/>
            <person name="Amiraslanov A."/>
            <person name="Hajiyeva S."/>
            <person name="Abbasov M."/>
            <person name="Kaur K."/>
            <person name="Hamwieh A."/>
            <person name="Solovyev V."/>
            <person name="Salamov A."/>
            <person name="Braich B."/>
            <person name="Kosarev P."/>
            <person name="Mahmoud A."/>
            <person name="Hajiyev E."/>
            <person name="Babayeva S."/>
            <person name="Izzatullayeva V."/>
            <person name="Mammadov A."/>
            <person name="Mammadov A."/>
            <person name="Sharifova S."/>
            <person name="Ojaghi J."/>
            <person name="Eynullazada K."/>
            <person name="Bayramov B."/>
            <person name="Abdulazimova A."/>
            <person name="Shahmuradov I."/>
        </authorList>
    </citation>
    <scope>NUCLEOTIDE SEQUENCE [LARGE SCALE GENOMIC DNA]</scope>
    <source>
        <strain evidence="3">cv. AG2017</strain>
        <tissue evidence="2">Leaf</tissue>
    </source>
</reference>
<keyword evidence="1" id="KW-1133">Transmembrane helix</keyword>
<keyword evidence="1" id="KW-0812">Transmembrane</keyword>
<sequence>MACRVAINHFAGWRVAQWTPPVRTTVSMKSKRITHCQLRSRWPSSRTWACDPSGGIKVMEHGLSIIGFVPSVGLTVPQPNVGCVPSANAGTLPALMPSVVALLELVSHSSASSNVAPLECKAKISDPIGVLSSWNSSISFCRYVVTCGRKNQRVTISDLQSDPEKLSGTVDWKPELPQVLDVHNNMKSAIYFRGCGVYMLVNYNLFVCIASIFCRKRGAKATDSDHNRINGSKDGDLKVMAGTSAVISSSGDDGNAGDSGDDGDGGCGDCGGCGCCDD</sequence>
<proteinExistence type="predicted"/>
<dbReference type="STRING" id="22663.A0A2I0ITD4"/>
<feature type="transmembrane region" description="Helical" evidence="1">
    <location>
        <begin position="190"/>
        <end position="214"/>
    </location>
</feature>
<evidence type="ECO:0000256" key="1">
    <source>
        <dbReference type="SAM" id="Phobius"/>
    </source>
</evidence>
<evidence type="ECO:0000313" key="3">
    <source>
        <dbReference type="Proteomes" id="UP000233551"/>
    </source>
</evidence>
<keyword evidence="3" id="KW-1185">Reference proteome</keyword>
<name>A0A2I0ITD4_PUNGR</name>
<keyword evidence="1" id="KW-0472">Membrane</keyword>
<organism evidence="2 3">
    <name type="scientific">Punica granatum</name>
    <name type="common">Pomegranate</name>
    <dbReference type="NCBI Taxonomy" id="22663"/>
    <lineage>
        <taxon>Eukaryota</taxon>
        <taxon>Viridiplantae</taxon>
        <taxon>Streptophyta</taxon>
        <taxon>Embryophyta</taxon>
        <taxon>Tracheophyta</taxon>
        <taxon>Spermatophyta</taxon>
        <taxon>Magnoliopsida</taxon>
        <taxon>eudicotyledons</taxon>
        <taxon>Gunneridae</taxon>
        <taxon>Pentapetalae</taxon>
        <taxon>rosids</taxon>
        <taxon>malvids</taxon>
        <taxon>Myrtales</taxon>
        <taxon>Lythraceae</taxon>
        <taxon>Punica</taxon>
    </lineage>
</organism>
<comment type="caution">
    <text evidence="2">The sequence shown here is derived from an EMBL/GenBank/DDBJ whole genome shotgun (WGS) entry which is preliminary data.</text>
</comment>
<gene>
    <name evidence="2" type="ORF">CRG98_032351</name>
</gene>
<evidence type="ECO:0000313" key="2">
    <source>
        <dbReference type="EMBL" id="PKI47265.1"/>
    </source>
</evidence>
<protein>
    <submittedName>
        <fullName evidence="2">Uncharacterized protein</fullName>
    </submittedName>
</protein>
<accession>A0A2I0ITD4</accession>
<dbReference type="AlphaFoldDB" id="A0A2I0ITD4"/>
<dbReference type="Proteomes" id="UP000233551">
    <property type="component" value="Unassembled WGS sequence"/>
</dbReference>
<dbReference type="EMBL" id="PGOL01002530">
    <property type="protein sequence ID" value="PKI47265.1"/>
    <property type="molecule type" value="Genomic_DNA"/>
</dbReference>